<keyword evidence="8 12" id="KW-0460">Magnesium</keyword>
<evidence type="ECO:0000256" key="2">
    <source>
        <dbReference type="ARBA" id="ARBA00004904"/>
    </source>
</evidence>
<dbReference type="PANTHER" id="PTHR21327:SF38">
    <property type="entry name" value="3,4-DIHYDROXY-2-BUTANONE 4-PHOSPHATE SYNTHASE"/>
    <property type="match status" value="1"/>
</dbReference>
<evidence type="ECO:0000256" key="6">
    <source>
        <dbReference type="ARBA" id="ARBA00022619"/>
    </source>
</evidence>
<feature type="binding site" evidence="12">
    <location>
        <position position="36"/>
    </location>
    <ligand>
        <name>Mg(2+)</name>
        <dbReference type="ChEBI" id="CHEBI:18420"/>
        <label>2</label>
    </ligand>
</feature>
<dbReference type="NCBIfam" id="TIGR00506">
    <property type="entry name" value="ribB"/>
    <property type="match status" value="1"/>
</dbReference>
<evidence type="ECO:0000256" key="11">
    <source>
        <dbReference type="ARBA" id="ARBA00060730"/>
    </source>
</evidence>
<feature type="binding site" evidence="12">
    <location>
        <begin position="35"/>
        <end position="36"/>
    </location>
    <ligand>
        <name>D-ribulose 5-phosphate</name>
        <dbReference type="ChEBI" id="CHEBI:58121"/>
    </ligand>
</feature>
<comment type="pathway">
    <text evidence="2 12 13">Cofactor biosynthesis; riboflavin biosynthesis; 2-hydroxy-3-oxobutyl phosphate from D-ribulose 5-phosphate: step 1/1.</text>
</comment>
<feature type="site" description="Essential for catalytic activity" evidence="12">
    <location>
        <position position="134"/>
    </location>
</feature>
<dbReference type="InterPro" id="IPR017945">
    <property type="entry name" value="DHBP_synth_RibB-like_a/b_dom"/>
</dbReference>
<gene>
    <name evidence="12 14" type="primary">ribB</name>
    <name evidence="14" type="ORF">H9828_00545</name>
</gene>
<dbReference type="InterPro" id="IPR000422">
    <property type="entry name" value="DHBP_synthase_RibB"/>
</dbReference>
<dbReference type="AlphaFoldDB" id="A0A9D1YZ52"/>
<evidence type="ECO:0000256" key="3">
    <source>
        <dbReference type="ARBA" id="ARBA00011738"/>
    </source>
</evidence>
<evidence type="ECO:0000256" key="7">
    <source>
        <dbReference type="ARBA" id="ARBA00022723"/>
    </source>
</evidence>
<dbReference type="GO" id="GO:0008686">
    <property type="term" value="F:3,4-dihydroxy-2-butanone-4-phosphate synthase activity"/>
    <property type="evidence" value="ECO:0007669"/>
    <property type="project" value="UniProtKB-UniRule"/>
</dbReference>
<dbReference type="GO" id="GO:0000287">
    <property type="term" value="F:magnesium ion binding"/>
    <property type="evidence" value="ECO:0007669"/>
    <property type="project" value="UniProtKB-UniRule"/>
</dbReference>
<comment type="cofactor">
    <cofactor evidence="12 13">
        <name>Mg(2+)</name>
        <dbReference type="ChEBI" id="CHEBI:18420"/>
    </cofactor>
    <cofactor evidence="12 13">
        <name>Mn(2+)</name>
        <dbReference type="ChEBI" id="CHEBI:29035"/>
    </cofactor>
    <text evidence="12 13">Binds 2 divalent metal cations per subunit. Magnesium or manganese.</text>
</comment>
<feature type="binding site" evidence="12">
    <location>
        <position position="36"/>
    </location>
    <ligand>
        <name>Mg(2+)</name>
        <dbReference type="ChEBI" id="CHEBI:18420"/>
        <label>1</label>
    </ligand>
</feature>
<dbReference type="FunFam" id="3.90.870.10:FF:000002">
    <property type="entry name" value="3,4-dihydroxy-2-butanone 4-phosphate synthase"/>
    <property type="match status" value="1"/>
</dbReference>
<evidence type="ECO:0000256" key="1">
    <source>
        <dbReference type="ARBA" id="ARBA00002284"/>
    </source>
</evidence>
<dbReference type="GO" id="GO:0030145">
    <property type="term" value="F:manganese ion binding"/>
    <property type="evidence" value="ECO:0007669"/>
    <property type="project" value="UniProtKB-UniRule"/>
</dbReference>
<comment type="caution">
    <text evidence="14">The sequence shown here is derived from an EMBL/GenBank/DDBJ whole genome shotgun (WGS) entry which is preliminary data.</text>
</comment>
<accession>A0A9D1YZ52</accession>
<dbReference type="Pfam" id="PF00926">
    <property type="entry name" value="DHBP_synthase"/>
    <property type="match status" value="1"/>
</dbReference>
<evidence type="ECO:0000256" key="8">
    <source>
        <dbReference type="ARBA" id="ARBA00022842"/>
    </source>
</evidence>
<evidence type="ECO:0000256" key="12">
    <source>
        <dbReference type="HAMAP-Rule" id="MF_00180"/>
    </source>
</evidence>
<reference evidence="14" key="1">
    <citation type="journal article" date="2021" name="PeerJ">
        <title>Extensive microbial diversity within the chicken gut microbiome revealed by metagenomics and culture.</title>
        <authorList>
            <person name="Gilroy R."/>
            <person name="Ravi A."/>
            <person name="Getino M."/>
            <person name="Pursley I."/>
            <person name="Horton D.L."/>
            <person name="Alikhan N.F."/>
            <person name="Baker D."/>
            <person name="Gharbi K."/>
            <person name="Hall N."/>
            <person name="Watson M."/>
            <person name="Adriaenssens E.M."/>
            <person name="Foster-Nyarko E."/>
            <person name="Jarju S."/>
            <person name="Secka A."/>
            <person name="Antonio M."/>
            <person name="Oren A."/>
            <person name="Chaudhuri R.R."/>
            <person name="La Ragione R."/>
            <person name="Hildebrand F."/>
            <person name="Pallen M.J."/>
        </authorList>
    </citation>
    <scope>NUCLEOTIDE SEQUENCE</scope>
    <source>
        <strain evidence="14">5134</strain>
    </source>
</reference>
<comment type="subunit">
    <text evidence="3 12 13">Homodimer.</text>
</comment>
<evidence type="ECO:0000256" key="4">
    <source>
        <dbReference type="ARBA" id="ARBA00012153"/>
    </source>
</evidence>
<evidence type="ECO:0000256" key="10">
    <source>
        <dbReference type="ARBA" id="ARBA00023239"/>
    </source>
</evidence>
<dbReference type="Proteomes" id="UP000886844">
    <property type="component" value="Unassembled WGS sequence"/>
</dbReference>
<comment type="catalytic activity">
    <reaction evidence="12 13">
        <text>D-ribulose 5-phosphate = (2S)-2-hydroxy-3-oxobutyl phosphate + formate + H(+)</text>
        <dbReference type="Rhea" id="RHEA:18457"/>
        <dbReference type="ChEBI" id="CHEBI:15378"/>
        <dbReference type="ChEBI" id="CHEBI:15740"/>
        <dbReference type="ChEBI" id="CHEBI:58121"/>
        <dbReference type="ChEBI" id="CHEBI:58830"/>
        <dbReference type="EC" id="4.1.99.12"/>
    </reaction>
</comment>
<feature type="binding site" evidence="12">
    <location>
        <begin position="148"/>
        <end position="152"/>
    </location>
    <ligand>
        <name>D-ribulose 5-phosphate</name>
        <dbReference type="ChEBI" id="CHEBI:58121"/>
    </ligand>
</feature>
<keyword evidence="10 12" id="KW-0456">Lyase</keyword>
<dbReference type="EMBL" id="DXDA01000005">
    <property type="protein sequence ID" value="HIY67887.1"/>
    <property type="molecule type" value="Genomic_DNA"/>
</dbReference>
<dbReference type="PANTHER" id="PTHR21327">
    <property type="entry name" value="GTP CYCLOHYDROLASE II-RELATED"/>
    <property type="match status" value="1"/>
</dbReference>
<dbReference type="Gene3D" id="3.90.870.10">
    <property type="entry name" value="DHBP synthase"/>
    <property type="match status" value="1"/>
</dbReference>
<dbReference type="GO" id="GO:0005829">
    <property type="term" value="C:cytosol"/>
    <property type="evidence" value="ECO:0007669"/>
    <property type="project" value="TreeGrafter"/>
</dbReference>
<dbReference type="EC" id="4.1.99.12" evidence="4 12"/>
<proteinExistence type="inferred from homology"/>
<evidence type="ECO:0000313" key="14">
    <source>
        <dbReference type="EMBL" id="HIY67887.1"/>
    </source>
</evidence>
<evidence type="ECO:0000256" key="13">
    <source>
        <dbReference type="RuleBase" id="RU003843"/>
    </source>
</evidence>
<sequence>MNDSESLQASMTRVERAVEALRSGCGILLTDNEQRENEGDLIFPAEKISLRQMALLIRACSGIVCLCITPQKAAALGLPPMVRENTSRYGTNFTVSVEAARGTTTGVSAADRLRSVQTASADGARPEDLVRPGHLFPLVAHPDGVCGRQGHTEGSVELMKIAGLKPCAVLCELMNPDGTMARRPEIEAFGRQHGYPVVSVDDILRYRQAKNGL</sequence>
<keyword evidence="6 12" id="KW-0686">Riboflavin biosynthesis</keyword>
<dbReference type="HAMAP" id="MF_00180">
    <property type="entry name" value="RibB"/>
    <property type="match status" value="1"/>
</dbReference>
<organism evidence="14 15">
    <name type="scientific">Candidatus Alistipes intestinigallinarum</name>
    <dbReference type="NCBI Taxonomy" id="2838440"/>
    <lineage>
        <taxon>Bacteria</taxon>
        <taxon>Pseudomonadati</taxon>
        <taxon>Bacteroidota</taxon>
        <taxon>Bacteroidia</taxon>
        <taxon>Bacteroidales</taxon>
        <taxon>Rikenellaceae</taxon>
        <taxon>Alistipes</taxon>
    </lineage>
</organism>
<keyword evidence="9 12" id="KW-0464">Manganese</keyword>
<reference evidence="14" key="2">
    <citation type="submission" date="2021-04" db="EMBL/GenBank/DDBJ databases">
        <authorList>
            <person name="Gilroy R."/>
        </authorList>
    </citation>
    <scope>NUCLEOTIDE SEQUENCE</scope>
    <source>
        <strain evidence="14">5134</strain>
    </source>
</reference>
<evidence type="ECO:0000256" key="9">
    <source>
        <dbReference type="ARBA" id="ARBA00023211"/>
    </source>
</evidence>
<keyword evidence="7 12" id="KW-0479">Metal-binding</keyword>
<comment type="function">
    <text evidence="1 12 13">Catalyzes the conversion of D-ribulose 5-phosphate to formate and 3,4-dihydroxy-2-butanone 4-phosphate.</text>
</comment>
<evidence type="ECO:0000313" key="15">
    <source>
        <dbReference type="Proteomes" id="UP000886844"/>
    </source>
</evidence>
<protein>
    <recommendedName>
        <fullName evidence="5 12">3,4-dihydroxy-2-butanone 4-phosphate synthase</fullName>
        <shortName evidence="12 13">DHBP synthase</shortName>
        <ecNumber evidence="4 12">4.1.99.12</ecNumber>
    </recommendedName>
</protein>
<dbReference type="SUPFAM" id="SSF55821">
    <property type="entry name" value="YrdC/RibB"/>
    <property type="match status" value="1"/>
</dbReference>
<dbReference type="GO" id="GO:0009231">
    <property type="term" value="P:riboflavin biosynthetic process"/>
    <property type="evidence" value="ECO:0007669"/>
    <property type="project" value="UniProtKB-UniRule"/>
</dbReference>
<feature type="binding site" evidence="12">
    <location>
        <position position="151"/>
    </location>
    <ligand>
        <name>Mg(2+)</name>
        <dbReference type="ChEBI" id="CHEBI:18420"/>
        <label>2</label>
    </ligand>
</feature>
<evidence type="ECO:0000256" key="5">
    <source>
        <dbReference type="ARBA" id="ARBA00018836"/>
    </source>
</evidence>
<name>A0A9D1YZ52_9BACT</name>
<comment type="similarity">
    <text evidence="11 12 13">Belongs to the DHBP synthase family.</text>
</comment>
<feature type="site" description="Essential for catalytic activity" evidence="12">
    <location>
        <position position="172"/>
    </location>
</feature>
<feature type="binding site" evidence="12">
    <location>
        <position position="40"/>
    </location>
    <ligand>
        <name>D-ribulose 5-phosphate</name>
        <dbReference type="ChEBI" id="CHEBI:58121"/>
    </ligand>
</feature>